<dbReference type="VEuPathDB" id="FungiDB:BO78DRAFT_461606"/>
<evidence type="ECO:0008006" key="3">
    <source>
        <dbReference type="Google" id="ProtNLM"/>
    </source>
</evidence>
<proteinExistence type="predicted"/>
<protein>
    <recommendedName>
        <fullName evidence="3">F-box domain-containing protein</fullName>
    </recommendedName>
</protein>
<dbReference type="InterPro" id="IPR032675">
    <property type="entry name" value="LRR_dom_sf"/>
</dbReference>
<organism evidence="1 2">
    <name type="scientific">Aspergillus sclerotiicarbonarius (strain CBS 121057 / IBT 28362)</name>
    <dbReference type="NCBI Taxonomy" id="1448318"/>
    <lineage>
        <taxon>Eukaryota</taxon>
        <taxon>Fungi</taxon>
        <taxon>Dikarya</taxon>
        <taxon>Ascomycota</taxon>
        <taxon>Pezizomycotina</taxon>
        <taxon>Eurotiomycetes</taxon>
        <taxon>Eurotiomycetidae</taxon>
        <taxon>Eurotiales</taxon>
        <taxon>Aspergillaceae</taxon>
        <taxon>Aspergillus</taxon>
        <taxon>Aspergillus subgen. Circumdati</taxon>
    </lineage>
</organism>
<reference evidence="1 2" key="1">
    <citation type="submission" date="2018-02" db="EMBL/GenBank/DDBJ databases">
        <title>The genomes of Aspergillus section Nigri reveals drivers in fungal speciation.</title>
        <authorList>
            <consortium name="DOE Joint Genome Institute"/>
            <person name="Vesth T.C."/>
            <person name="Nybo J."/>
            <person name="Theobald S."/>
            <person name="Brandl J."/>
            <person name="Frisvad J.C."/>
            <person name="Nielsen K.F."/>
            <person name="Lyhne E.K."/>
            <person name="Kogle M.E."/>
            <person name="Kuo A."/>
            <person name="Riley R."/>
            <person name="Clum A."/>
            <person name="Nolan M."/>
            <person name="Lipzen A."/>
            <person name="Salamov A."/>
            <person name="Henrissat B."/>
            <person name="Wiebenga A."/>
            <person name="De vries R.P."/>
            <person name="Grigoriev I.V."/>
            <person name="Mortensen U.H."/>
            <person name="Andersen M.R."/>
            <person name="Baker S.E."/>
        </authorList>
    </citation>
    <scope>NUCLEOTIDE SEQUENCE [LARGE SCALE GENOMIC DNA]</scope>
    <source>
        <strain evidence="1 2">CBS 121057</strain>
    </source>
</reference>
<dbReference type="Proteomes" id="UP000248423">
    <property type="component" value="Unassembled WGS sequence"/>
</dbReference>
<dbReference type="OrthoDB" id="1720422at2759"/>
<dbReference type="EMBL" id="KZ826354">
    <property type="protein sequence ID" value="PYI05844.1"/>
    <property type="molecule type" value="Genomic_DNA"/>
</dbReference>
<dbReference type="AlphaFoldDB" id="A0A319EQ66"/>
<dbReference type="Gene3D" id="3.80.10.10">
    <property type="entry name" value="Ribonuclease Inhibitor"/>
    <property type="match status" value="1"/>
</dbReference>
<sequence length="516" mass="58733">MLTKLPSEILDIVIGLIPNCRDLKRLCEVCTRLYDIAIPHLYQSLILSAPEISLEDLRVEARCVHHGVNGHFIDDAVQDGPAEFLTYDENEEYEIMGGEDEGMEKDHIVDPLSDLSYALGSLRFPDDQLRSFRWEVGTCIPEAIFCGNNSFLRNQGQIQSITLITSGECGANQDAQYLVDLVPFRELRSLDWKGLNRYNDFMSVRECIKSHGHQIQSLTLDLLTWVRAEKTWADGFRQQSSQPTRVPDNFFSQSVLDIHPGGQKVIFSSLEKLHLSAVSFDHTDMEMAHTFNIEHLKSLKLRNCPGSLDCLQKDAYMHITETICNFIHNVSDLKDLYLMLPEPIDWSTLTDRLSSHRHLKSFVMHHMVDRGGQNLIDGDIPWPLHLEHLLQEKLTCFGSSIPPSNLAIHLQRMQPRPSCKLIHVRTSGVFETDLPYKPEEIYDFAQWAFSADGLPNLQVLAWGDFSYGGRYSKFNLLLCKSDDGYQPLTASNTVPWNIVQDNLDMLAACPLDDILE</sequence>
<keyword evidence="2" id="KW-1185">Reference proteome</keyword>
<gene>
    <name evidence="1" type="ORF">BO78DRAFT_461606</name>
</gene>
<evidence type="ECO:0000313" key="1">
    <source>
        <dbReference type="EMBL" id="PYI05844.1"/>
    </source>
</evidence>
<name>A0A319EQ66_ASPSB</name>
<accession>A0A319EQ66</accession>
<evidence type="ECO:0000313" key="2">
    <source>
        <dbReference type="Proteomes" id="UP000248423"/>
    </source>
</evidence>
<dbReference type="STRING" id="1448318.A0A319EQ66"/>